<organism evidence="17 18">
    <name type="scientific">Lactuca sativa</name>
    <name type="common">Garden lettuce</name>
    <dbReference type="NCBI Taxonomy" id="4236"/>
    <lineage>
        <taxon>Eukaryota</taxon>
        <taxon>Viridiplantae</taxon>
        <taxon>Streptophyta</taxon>
        <taxon>Embryophyta</taxon>
        <taxon>Tracheophyta</taxon>
        <taxon>Spermatophyta</taxon>
        <taxon>Magnoliopsida</taxon>
        <taxon>eudicotyledons</taxon>
        <taxon>Gunneridae</taxon>
        <taxon>Pentapetalae</taxon>
        <taxon>asterids</taxon>
        <taxon>campanulids</taxon>
        <taxon>Asterales</taxon>
        <taxon>Asteraceae</taxon>
        <taxon>Cichorioideae</taxon>
        <taxon>Cichorieae</taxon>
        <taxon>Lactucinae</taxon>
        <taxon>Lactuca</taxon>
    </lineage>
</organism>
<dbReference type="Pfam" id="PF00078">
    <property type="entry name" value="RVT_1"/>
    <property type="match status" value="1"/>
</dbReference>
<keyword evidence="6" id="KW-0064">Aspartyl protease</keyword>
<dbReference type="GO" id="GO:0003887">
    <property type="term" value="F:DNA-directed DNA polymerase activity"/>
    <property type="evidence" value="ECO:0007669"/>
    <property type="project" value="UniProtKB-KW"/>
</dbReference>
<dbReference type="InterPro" id="IPR000477">
    <property type="entry name" value="RT_dom"/>
</dbReference>
<dbReference type="GO" id="GO:0004519">
    <property type="term" value="F:endonuclease activity"/>
    <property type="evidence" value="ECO:0007669"/>
    <property type="project" value="UniProtKB-KW"/>
</dbReference>
<dbReference type="Proteomes" id="UP000235145">
    <property type="component" value="Unassembled WGS sequence"/>
</dbReference>
<keyword evidence="3" id="KW-0548">Nucleotidyltransferase</keyword>
<dbReference type="GO" id="GO:0003964">
    <property type="term" value="F:RNA-directed DNA polymerase activity"/>
    <property type="evidence" value="ECO:0007669"/>
    <property type="project" value="UniProtKB-KW"/>
</dbReference>
<dbReference type="PROSITE" id="PS50994">
    <property type="entry name" value="INTEGRASE"/>
    <property type="match status" value="1"/>
</dbReference>
<proteinExistence type="predicted"/>
<dbReference type="FunFam" id="3.30.70.270:FF:000020">
    <property type="entry name" value="Transposon Tf2-6 polyprotein-like Protein"/>
    <property type="match status" value="1"/>
</dbReference>
<feature type="domain" description="Integrase catalytic" evidence="16">
    <location>
        <begin position="460"/>
        <end position="625"/>
    </location>
</feature>
<dbReference type="Gene3D" id="1.10.340.70">
    <property type="match status" value="1"/>
</dbReference>
<dbReference type="GO" id="GO:0006508">
    <property type="term" value="P:proteolysis"/>
    <property type="evidence" value="ECO:0007669"/>
    <property type="project" value="UniProtKB-KW"/>
</dbReference>
<keyword evidence="8" id="KW-0378">Hydrolase</keyword>
<evidence type="ECO:0000256" key="5">
    <source>
        <dbReference type="ARBA" id="ARBA00022723"/>
    </source>
</evidence>
<dbReference type="GO" id="GO:0015074">
    <property type="term" value="P:DNA integration"/>
    <property type="evidence" value="ECO:0007669"/>
    <property type="project" value="UniProtKB-KW"/>
</dbReference>
<evidence type="ECO:0000256" key="12">
    <source>
        <dbReference type="ARBA" id="ARBA00022932"/>
    </source>
</evidence>
<evidence type="ECO:0000256" key="10">
    <source>
        <dbReference type="ARBA" id="ARBA00022908"/>
    </source>
</evidence>
<keyword evidence="5" id="KW-0479">Metal-binding</keyword>
<dbReference type="InterPro" id="IPR036397">
    <property type="entry name" value="RNaseH_sf"/>
</dbReference>
<dbReference type="InterPro" id="IPR043128">
    <property type="entry name" value="Rev_trsase/Diguanyl_cyclase"/>
</dbReference>
<feature type="domain" description="Reverse transcriptase" evidence="15">
    <location>
        <begin position="23"/>
        <end position="202"/>
    </location>
</feature>
<evidence type="ECO:0000256" key="11">
    <source>
        <dbReference type="ARBA" id="ARBA00022918"/>
    </source>
</evidence>
<dbReference type="GO" id="GO:0006310">
    <property type="term" value="P:DNA recombination"/>
    <property type="evidence" value="ECO:0007669"/>
    <property type="project" value="UniProtKB-KW"/>
</dbReference>
<protein>
    <recommendedName>
        <fullName evidence="19">Integrase catalytic domain-containing protein</fullName>
    </recommendedName>
</protein>
<evidence type="ECO:0000256" key="14">
    <source>
        <dbReference type="ARBA" id="ARBA00023172"/>
    </source>
</evidence>
<keyword evidence="2" id="KW-0808">Transferase</keyword>
<evidence type="ECO:0000256" key="3">
    <source>
        <dbReference type="ARBA" id="ARBA00022695"/>
    </source>
</evidence>
<keyword evidence="12" id="KW-0239">DNA-directed DNA polymerase</keyword>
<dbReference type="SUPFAM" id="SSF53098">
    <property type="entry name" value="Ribonuclease H-like"/>
    <property type="match status" value="1"/>
</dbReference>
<evidence type="ECO:0000259" key="15">
    <source>
        <dbReference type="PROSITE" id="PS50878"/>
    </source>
</evidence>
<evidence type="ECO:0008006" key="19">
    <source>
        <dbReference type="Google" id="ProtNLM"/>
    </source>
</evidence>
<dbReference type="InterPro" id="IPR001584">
    <property type="entry name" value="Integrase_cat-core"/>
</dbReference>
<keyword evidence="1" id="KW-0645">Protease</keyword>
<dbReference type="Pfam" id="PF24626">
    <property type="entry name" value="SH3_Tf2-1"/>
    <property type="match status" value="1"/>
</dbReference>
<evidence type="ECO:0000256" key="1">
    <source>
        <dbReference type="ARBA" id="ARBA00022670"/>
    </source>
</evidence>
<keyword evidence="9" id="KW-0460">Magnesium</keyword>
<dbReference type="InterPro" id="IPR043502">
    <property type="entry name" value="DNA/RNA_pol_sf"/>
</dbReference>
<dbReference type="FunFam" id="3.10.10.10:FF:000007">
    <property type="entry name" value="Retrovirus-related Pol polyprotein from transposon 17.6-like Protein"/>
    <property type="match status" value="1"/>
</dbReference>
<evidence type="ECO:0000256" key="7">
    <source>
        <dbReference type="ARBA" id="ARBA00022759"/>
    </source>
</evidence>
<dbReference type="AlphaFoldDB" id="A0A9R1VQJ0"/>
<evidence type="ECO:0000256" key="13">
    <source>
        <dbReference type="ARBA" id="ARBA00023125"/>
    </source>
</evidence>
<comment type="caution">
    <text evidence="17">The sequence shown here is derived from an EMBL/GenBank/DDBJ whole genome shotgun (WGS) entry which is preliminary data.</text>
</comment>
<dbReference type="PANTHER" id="PTHR37984">
    <property type="entry name" value="PROTEIN CBG26694"/>
    <property type="match status" value="1"/>
</dbReference>
<keyword evidence="18" id="KW-1185">Reference proteome</keyword>
<evidence type="ECO:0000256" key="6">
    <source>
        <dbReference type="ARBA" id="ARBA00022750"/>
    </source>
</evidence>
<name>A0A9R1VQJ0_LACSA</name>
<keyword evidence="4" id="KW-0540">Nuclease</keyword>
<accession>A0A9R1VQJ0</accession>
<dbReference type="PANTHER" id="PTHR37984:SF5">
    <property type="entry name" value="PROTEIN NYNRIN-LIKE"/>
    <property type="match status" value="1"/>
</dbReference>
<dbReference type="Gene3D" id="3.30.420.10">
    <property type="entry name" value="Ribonuclease H-like superfamily/Ribonuclease H"/>
    <property type="match status" value="1"/>
</dbReference>
<sequence length="1068" mass="124149">MHILCDPSFFFTKRIGAPHGELLDRGFIRPSSSPWGAPILFVKKKDGSHRMCIDYRELNKLTVKNRYPLPRIDDLFDQLQGASWFSKIDLRSGYHQMRIWDEDIPKTAFRTRYGHYEFVVMPFGLTNAPAAFMDLMNRVCRPMLDQSVIFFIDDILVYSKTREQHEQHLREVLEILRAEKLYVKFSKCDFWLREVQFLGHAVNQEGISVDPVKVEAVMRWEVPRNASEIRSFLGLAGYYQRFIQDFSKTAVPLTRLTKKNVAFRWGEDQQRAFETLRQKLCEAPILVLPEGLDDFVRRWLDMLKDYDYEILYHLGKANVVADALSHKATRSPIRDICLRVTVSPPLIDMIREAQVEGVKKENWKLERIRGQYPLFVKDSHGLLMQCGRVWVPMSGGVRQRLLEEAHKSKFSIHPGATKMYRDLRMSYWWPYMKREIAGYVERCLTCRKVKAEHQRPNGKFQPLPIPMWKWEEITMDFITKLPRTVRGVDTIWVIVDRLTKSAHFIPISESISAEKLADIYVREVVARHGVPVSVVSDRDVRFTSRFWKKFHEELGTQLHFSTTYHPQTDGQSERTIQTLEDMLRACVLDFGGSWDTYLPLADFSYNNSYHVSIDRAPFEMLYGLRCRTLVCWDEVGHRVLGSTKVVLETTRLIQQVSPWKRIIRFRKRGKLGPRFIGPFRIIAQVGKVAYRLELPEELSCIHNTFHVSQLRKCVADESSVISLDDIQLDGSLNYVERPVAILDQKMKKLHNKEVKLVKVQWQHRKGSEWSLGTGKHGLGELEEQLGEPVEFCLELGELDEQLGESEGYLELGELKEQLGESSSCMEQPVGYIWSQSVSSAFVTGESSHYTYGFKAPRLAHYVIVTCVLDILCFVMRLHVLYEDPGGSPWHWMYFRAEGQRQGVMTWCALYLSFCVMGLSDAFKLGKLQSDIVLTLCLLEKYFPPSFFDVMTHLMVHLVREVRLCGPVHFRWMYPFERYMKTLKGYVRNHHRPEGCIVECYVAEEALEFCSDYLKNMKSIGNTHECVDERIRSGKPLSKATIDVVDAQLLDQAHLYVLRNTVVVEPYID</sequence>
<dbReference type="Pfam" id="PF13960">
    <property type="entry name" value="DUF4218"/>
    <property type="match status" value="1"/>
</dbReference>
<keyword evidence="11" id="KW-0695">RNA-directed DNA polymerase</keyword>
<keyword evidence="13" id="KW-0238">DNA-binding</keyword>
<keyword evidence="10" id="KW-0229">DNA integration</keyword>
<keyword evidence="14" id="KW-0233">DNA recombination</keyword>
<dbReference type="InterPro" id="IPR056924">
    <property type="entry name" value="SH3_Tf2-1"/>
</dbReference>
<dbReference type="GO" id="GO:0003677">
    <property type="term" value="F:DNA binding"/>
    <property type="evidence" value="ECO:0007669"/>
    <property type="project" value="UniProtKB-KW"/>
</dbReference>
<dbReference type="PROSITE" id="PS50878">
    <property type="entry name" value="RT_POL"/>
    <property type="match status" value="1"/>
</dbReference>
<evidence type="ECO:0000256" key="2">
    <source>
        <dbReference type="ARBA" id="ARBA00022679"/>
    </source>
</evidence>
<evidence type="ECO:0000313" key="17">
    <source>
        <dbReference type="EMBL" id="KAJ0211837.1"/>
    </source>
</evidence>
<keyword evidence="7" id="KW-0255">Endonuclease</keyword>
<dbReference type="EMBL" id="NBSK02000004">
    <property type="protein sequence ID" value="KAJ0211837.1"/>
    <property type="molecule type" value="Genomic_DNA"/>
</dbReference>
<dbReference type="CDD" id="cd01647">
    <property type="entry name" value="RT_LTR"/>
    <property type="match status" value="1"/>
</dbReference>
<dbReference type="InterPro" id="IPR012337">
    <property type="entry name" value="RNaseH-like_sf"/>
</dbReference>
<dbReference type="InterPro" id="IPR041588">
    <property type="entry name" value="Integrase_H2C2"/>
</dbReference>
<evidence type="ECO:0000256" key="8">
    <source>
        <dbReference type="ARBA" id="ARBA00022801"/>
    </source>
</evidence>
<evidence type="ECO:0000313" key="18">
    <source>
        <dbReference type="Proteomes" id="UP000235145"/>
    </source>
</evidence>
<dbReference type="Pfam" id="PF17921">
    <property type="entry name" value="Integrase_H2C2"/>
    <property type="match status" value="1"/>
</dbReference>
<dbReference type="Gene3D" id="3.30.70.270">
    <property type="match status" value="2"/>
</dbReference>
<dbReference type="SUPFAM" id="SSF56672">
    <property type="entry name" value="DNA/RNA polymerases"/>
    <property type="match status" value="1"/>
</dbReference>
<evidence type="ECO:0000259" key="16">
    <source>
        <dbReference type="PROSITE" id="PS50994"/>
    </source>
</evidence>
<dbReference type="GO" id="GO:0004190">
    <property type="term" value="F:aspartic-type endopeptidase activity"/>
    <property type="evidence" value="ECO:0007669"/>
    <property type="project" value="UniProtKB-KW"/>
</dbReference>
<gene>
    <name evidence="17" type="ORF">LSAT_V11C400161890</name>
</gene>
<evidence type="ECO:0000256" key="4">
    <source>
        <dbReference type="ARBA" id="ARBA00022722"/>
    </source>
</evidence>
<dbReference type="GO" id="GO:0046872">
    <property type="term" value="F:metal ion binding"/>
    <property type="evidence" value="ECO:0007669"/>
    <property type="project" value="UniProtKB-KW"/>
</dbReference>
<dbReference type="InterPro" id="IPR050951">
    <property type="entry name" value="Retrovirus_Pol_polyprotein"/>
</dbReference>
<dbReference type="InterPro" id="IPR025452">
    <property type="entry name" value="DUF4218"/>
</dbReference>
<dbReference type="Gene3D" id="3.10.10.10">
    <property type="entry name" value="HIV Type 1 Reverse Transcriptase, subunit A, domain 1"/>
    <property type="match status" value="1"/>
</dbReference>
<reference evidence="17 18" key="1">
    <citation type="journal article" date="2017" name="Nat. Commun.">
        <title>Genome assembly with in vitro proximity ligation data and whole-genome triplication in lettuce.</title>
        <authorList>
            <person name="Reyes-Chin-Wo S."/>
            <person name="Wang Z."/>
            <person name="Yang X."/>
            <person name="Kozik A."/>
            <person name="Arikit S."/>
            <person name="Song C."/>
            <person name="Xia L."/>
            <person name="Froenicke L."/>
            <person name="Lavelle D.O."/>
            <person name="Truco M.J."/>
            <person name="Xia R."/>
            <person name="Zhu S."/>
            <person name="Xu C."/>
            <person name="Xu H."/>
            <person name="Xu X."/>
            <person name="Cox K."/>
            <person name="Korf I."/>
            <person name="Meyers B.C."/>
            <person name="Michelmore R.W."/>
        </authorList>
    </citation>
    <scope>NUCLEOTIDE SEQUENCE [LARGE SCALE GENOMIC DNA]</scope>
    <source>
        <strain evidence="18">cv. Salinas</strain>
        <tissue evidence="17">Seedlings</tissue>
    </source>
</reference>
<evidence type="ECO:0000256" key="9">
    <source>
        <dbReference type="ARBA" id="ARBA00022842"/>
    </source>
</evidence>